<evidence type="ECO:0000256" key="4">
    <source>
        <dbReference type="ARBA" id="ARBA00023237"/>
    </source>
</evidence>
<dbReference type="EMBL" id="VFRR01000040">
    <property type="protein sequence ID" value="TPE47611.1"/>
    <property type="molecule type" value="Genomic_DNA"/>
</dbReference>
<protein>
    <recommendedName>
        <fullName evidence="6">LPS-assembly lipoprotein LptE</fullName>
    </recommendedName>
</protein>
<gene>
    <name evidence="6" type="primary">lptE</name>
    <name evidence="7" type="ORF">FJM67_14375</name>
</gene>
<keyword evidence="5 6" id="KW-0449">Lipoprotein</keyword>
<keyword evidence="4 6" id="KW-0998">Cell outer membrane</keyword>
<keyword evidence="2 6" id="KW-0472">Membrane</keyword>
<dbReference type="PANTHER" id="PTHR38098:SF1">
    <property type="entry name" value="LPS-ASSEMBLY LIPOPROTEIN LPTE"/>
    <property type="match status" value="1"/>
</dbReference>
<evidence type="ECO:0000313" key="7">
    <source>
        <dbReference type="EMBL" id="TPE47611.1"/>
    </source>
</evidence>
<evidence type="ECO:0000256" key="5">
    <source>
        <dbReference type="ARBA" id="ARBA00023288"/>
    </source>
</evidence>
<dbReference type="GO" id="GO:0015920">
    <property type="term" value="P:lipopolysaccharide transport"/>
    <property type="evidence" value="ECO:0007669"/>
    <property type="project" value="TreeGrafter"/>
</dbReference>
<dbReference type="GO" id="GO:0009279">
    <property type="term" value="C:cell outer membrane"/>
    <property type="evidence" value="ECO:0007669"/>
    <property type="project" value="UniProtKB-SubCell"/>
</dbReference>
<reference evidence="7 8" key="1">
    <citation type="submission" date="2019-06" db="EMBL/GenBank/DDBJ databases">
        <title>A novel bacterium of genus Marinomonas, isolated from coastal sand.</title>
        <authorList>
            <person name="Huang H."/>
            <person name="Mo K."/>
            <person name="Hu Y."/>
        </authorList>
    </citation>
    <scope>NUCLEOTIDE SEQUENCE [LARGE SCALE GENOMIC DNA]</scope>
    <source>
        <strain evidence="7 8">HB171799</strain>
    </source>
</reference>
<evidence type="ECO:0000256" key="2">
    <source>
        <dbReference type="ARBA" id="ARBA00023136"/>
    </source>
</evidence>
<dbReference type="InterPro" id="IPR007485">
    <property type="entry name" value="LPS_assembly_LptE"/>
</dbReference>
<dbReference type="Gene3D" id="3.30.160.150">
    <property type="entry name" value="Lipoprotein like domain"/>
    <property type="match status" value="1"/>
</dbReference>
<evidence type="ECO:0000313" key="8">
    <source>
        <dbReference type="Proteomes" id="UP000315901"/>
    </source>
</evidence>
<dbReference type="GO" id="GO:0001530">
    <property type="term" value="F:lipopolysaccharide binding"/>
    <property type="evidence" value="ECO:0007669"/>
    <property type="project" value="TreeGrafter"/>
</dbReference>
<evidence type="ECO:0000256" key="6">
    <source>
        <dbReference type="HAMAP-Rule" id="MF_01186"/>
    </source>
</evidence>
<organism evidence="7 8">
    <name type="scientific">Maribrevibacterium harenarium</name>
    <dbReference type="NCBI Taxonomy" id="2589817"/>
    <lineage>
        <taxon>Bacteria</taxon>
        <taxon>Pseudomonadati</taxon>
        <taxon>Pseudomonadota</taxon>
        <taxon>Gammaproteobacteria</taxon>
        <taxon>Oceanospirillales</taxon>
        <taxon>Oceanospirillaceae</taxon>
        <taxon>Maribrevibacterium</taxon>
    </lineage>
</organism>
<dbReference type="RefSeq" id="WP_140590680.1">
    <property type="nucleotide sequence ID" value="NZ_VFRR01000040.1"/>
</dbReference>
<dbReference type="PROSITE" id="PS51257">
    <property type="entry name" value="PROKAR_LIPOPROTEIN"/>
    <property type="match status" value="1"/>
</dbReference>
<comment type="subcellular location">
    <subcellularLocation>
        <location evidence="6">Cell outer membrane</location>
        <topology evidence="6">Lipid-anchor</topology>
    </subcellularLocation>
</comment>
<comment type="similarity">
    <text evidence="6">Belongs to the LptE lipoprotein family.</text>
</comment>
<comment type="caution">
    <text evidence="7">The sequence shown here is derived from an EMBL/GenBank/DDBJ whole genome shotgun (WGS) entry which is preliminary data.</text>
</comment>
<comment type="subunit">
    <text evidence="6">Component of the lipopolysaccharide transport and assembly complex. Interacts with LptD.</text>
</comment>
<sequence>MVRLSSPLFIFIAALSLLLSACGFHLRGEVNLPSQLRTLLLSSQSGSTGFDRDLRTALTRAGVTIAANDQENPLNLIVNGLQTSDTVLARASDNDVTQLERRLSVSYYLRDGNGKVVFGPRTVSTSTVLVNQDASISVRDAYNAQQMEQLGQKLAHLLVYDLSYAPL</sequence>
<proteinExistence type="inferred from homology"/>
<dbReference type="PANTHER" id="PTHR38098">
    <property type="entry name" value="LPS-ASSEMBLY LIPOPROTEIN LPTE"/>
    <property type="match status" value="1"/>
</dbReference>
<dbReference type="AlphaFoldDB" id="A0A501WKM8"/>
<dbReference type="HAMAP" id="MF_01186">
    <property type="entry name" value="LPS_assembly_LptE"/>
    <property type="match status" value="1"/>
</dbReference>
<evidence type="ECO:0000256" key="1">
    <source>
        <dbReference type="ARBA" id="ARBA00022729"/>
    </source>
</evidence>
<accession>A0A501WKM8</accession>
<dbReference type="GO" id="GO:0043165">
    <property type="term" value="P:Gram-negative-bacterium-type cell outer membrane assembly"/>
    <property type="evidence" value="ECO:0007669"/>
    <property type="project" value="UniProtKB-UniRule"/>
</dbReference>
<name>A0A501WKM8_9GAMM</name>
<dbReference type="OrthoDB" id="7349153at2"/>
<keyword evidence="3 6" id="KW-0564">Palmitate</keyword>
<dbReference type="GO" id="GO:1990351">
    <property type="term" value="C:transporter complex"/>
    <property type="evidence" value="ECO:0007669"/>
    <property type="project" value="TreeGrafter"/>
</dbReference>
<evidence type="ECO:0000256" key="3">
    <source>
        <dbReference type="ARBA" id="ARBA00023139"/>
    </source>
</evidence>
<comment type="function">
    <text evidence="6">Together with LptD, is involved in the assembly of lipopolysaccharide (LPS) at the surface of the outer membrane. Required for the proper assembly of LptD. Binds LPS and may serve as the LPS recognition site at the outer membrane.</text>
</comment>
<dbReference type="Proteomes" id="UP000315901">
    <property type="component" value="Unassembled WGS sequence"/>
</dbReference>
<keyword evidence="1 6" id="KW-0732">Signal</keyword>
<keyword evidence="8" id="KW-1185">Reference proteome</keyword>